<dbReference type="SMART" id="SM00644">
    <property type="entry name" value="Ami_2"/>
    <property type="match status" value="1"/>
</dbReference>
<dbReference type="Gene3D" id="3.40.80.10">
    <property type="entry name" value="Peptidoglycan recognition protein-like"/>
    <property type="match status" value="1"/>
</dbReference>
<dbReference type="SUPFAM" id="SSF55846">
    <property type="entry name" value="N-acetylmuramoyl-L-alanine amidase-like"/>
    <property type="match status" value="1"/>
</dbReference>
<accession>A0A5C8FFV0</accession>
<protein>
    <recommendedName>
        <fullName evidence="2">N-acetylmuramoyl-L-alanine amidase</fullName>
        <ecNumber evidence="2">3.5.1.28</ecNumber>
    </recommendedName>
</protein>
<feature type="domain" description="N-acetylmuramoyl-L-alanine amidase" evidence="5">
    <location>
        <begin position="69"/>
        <end position="200"/>
    </location>
</feature>
<organism evidence="6 7">
    <name type="scientific">Brachyspira aalborgi</name>
    <dbReference type="NCBI Taxonomy" id="29522"/>
    <lineage>
        <taxon>Bacteria</taxon>
        <taxon>Pseudomonadati</taxon>
        <taxon>Spirochaetota</taxon>
        <taxon>Spirochaetia</taxon>
        <taxon>Brachyspirales</taxon>
        <taxon>Brachyspiraceae</taxon>
        <taxon>Brachyspira</taxon>
    </lineage>
</organism>
<dbReference type="AlphaFoldDB" id="A0A5C8FFV0"/>
<dbReference type="GO" id="GO:0009253">
    <property type="term" value="P:peptidoglycan catabolic process"/>
    <property type="evidence" value="ECO:0007669"/>
    <property type="project" value="InterPro"/>
</dbReference>
<dbReference type="PANTHER" id="PTHR30417">
    <property type="entry name" value="N-ACETYLMURAMOYL-L-ALANINE AMIDASE AMID"/>
    <property type="match status" value="1"/>
</dbReference>
<dbReference type="CDD" id="cd06583">
    <property type="entry name" value="PGRP"/>
    <property type="match status" value="1"/>
</dbReference>
<evidence type="ECO:0000313" key="7">
    <source>
        <dbReference type="Proteomes" id="UP000322307"/>
    </source>
</evidence>
<dbReference type="InterPro" id="IPR036505">
    <property type="entry name" value="Amidase/PGRP_sf"/>
</dbReference>
<dbReference type="GO" id="GO:0008745">
    <property type="term" value="F:N-acetylmuramoyl-L-alanine amidase activity"/>
    <property type="evidence" value="ECO:0007669"/>
    <property type="project" value="UniProtKB-EC"/>
</dbReference>
<dbReference type="EC" id="3.5.1.28" evidence="2"/>
<gene>
    <name evidence="6" type="ORF">EPJ84_08935</name>
</gene>
<evidence type="ECO:0000256" key="3">
    <source>
        <dbReference type="ARBA" id="ARBA00022801"/>
    </source>
</evidence>
<comment type="caution">
    <text evidence="6">The sequence shown here is derived from an EMBL/GenBank/DDBJ whole genome shotgun (WGS) entry which is preliminary data.</text>
</comment>
<dbReference type="GO" id="GO:0009254">
    <property type="term" value="P:peptidoglycan turnover"/>
    <property type="evidence" value="ECO:0007669"/>
    <property type="project" value="TreeGrafter"/>
</dbReference>
<dbReference type="PANTHER" id="PTHR30417:SF1">
    <property type="entry name" value="N-ACETYLMURAMOYL-L-ALANINE AMIDASE AMID"/>
    <property type="match status" value="1"/>
</dbReference>
<evidence type="ECO:0000259" key="5">
    <source>
        <dbReference type="SMART" id="SM00644"/>
    </source>
</evidence>
<dbReference type="InterPro" id="IPR051206">
    <property type="entry name" value="NAMLAA_amidase_2"/>
</dbReference>
<dbReference type="Pfam" id="PF01510">
    <property type="entry name" value="Amidase_2"/>
    <property type="match status" value="1"/>
</dbReference>
<evidence type="ECO:0000256" key="2">
    <source>
        <dbReference type="ARBA" id="ARBA00011901"/>
    </source>
</evidence>
<dbReference type="GO" id="GO:0071555">
    <property type="term" value="P:cell wall organization"/>
    <property type="evidence" value="ECO:0007669"/>
    <property type="project" value="UniProtKB-KW"/>
</dbReference>
<dbReference type="InterPro" id="IPR002502">
    <property type="entry name" value="Amidase_domain"/>
</dbReference>
<evidence type="ECO:0000256" key="4">
    <source>
        <dbReference type="ARBA" id="ARBA00023316"/>
    </source>
</evidence>
<dbReference type="RefSeq" id="WP_147718437.1">
    <property type="nucleotide sequence ID" value="NZ_SAYE01000015.1"/>
</dbReference>
<proteinExistence type="predicted"/>
<dbReference type="EMBL" id="SAYE01000015">
    <property type="protein sequence ID" value="TXJ49095.1"/>
    <property type="molecule type" value="Genomic_DNA"/>
</dbReference>
<evidence type="ECO:0000313" key="6">
    <source>
        <dbReference type="EMBL" id="TXJ49095.1"/>
    </source>
</evidence>
<sequence>MKNIVLCLFISISISIDLIACNNDKNEINENISNSEKSKLKELEINNKYKIEPNDLRLNLLREYTKKHYGEACIYLNNPQIIVIHSTEIENLEIVVNIFKNDLLIGRTDIEFGGEVNVGTHFIIDTNGEIYSNTPLDYIARHTIGFNYTAISVENIGFADNLTEEQFNSNIKLIKYLKNKYNSVKYIIGHYEYNDNSLPHFNLYKELDINYIHTIKIDPGTNFMNRIRNKLYNYGNSDNLFN</sequence>
<reference evidence="6 7" key="1">
    <citation type="journal article" date="1992" name="Lakartidningen">
        <title>[Penicillin V and not amoxicillin is the first choice preparation in acute otitis].</title>
        <authorList>
            <person name="Kamme C."/>
            <person name="Lundgren K."/>
            <person name="Prellner K."/>
        </authorList>
    </citation>
    <scope>NUCLEOTIDE SEQUENCE [LARGE SCALE GENOMIC DNA]</scope>
    <source>
        <strain evidence="6 7">PC3939II</strain>
    </source>
</reference>
<comment type="catalytic activity">
    <reaction evidence="1">
        <text>Hydrolyzes the link between N-acetylmuramoyl residues and L-amino acid residues in certain cell-wall glycopeptides.</text>
        <dbReference type="EC" id="3.5.1.28"/>
    </reaction>
</comment>
<keyword evidence="4" id="KW-0961">Cell wall biogenesis/degradation</keyword>
<dbReference type="Proteomes" id="UP000322307">
    <property type="component" value="Unassembled WGS sequence"/>
</dbReference>
<keyword evidence="3" id="KW-0378">Hydrolase</keyword>
<name>A0A5C8FFV0_9SPIR</name>
<evidence type="ECO:0000256" key="1">
    <source>
        <dbReference type="ARBA" id="ARBA00001561"/>
    </source>
</evidence>